<dbReference type="KEGG" id="cint:HZF06_07080"/>
<dbReference type="SUPFAM" id="SSF158472">
    <property type="entry name" value="HAMP domain-like"/>
    <property type="match status" value="1"/>
</dbReference>
<dbReference type="SUPFAM" id="SSF55874">
    <property type="entry name" value="ATPase domain of HSP90 chaperone/DNA topoisomerase II/histidine kinase"/>
    <property type="match status" value="1"/>
</dbReference>
<evidence type="ECO:0000256" key="12">
    <source>
        <dbReference type="ARBA" id="ARBA00037219"/>
    </source>
</evidence>
<dbReference type="InterPro" id="IPR004358">
    <property type="entry name" value="Sig_transdc_His_kin-like_C"/>
</dbReference>
<dbReference type="FunFam" id="1.10.287.130:FF:000001">
    <property type="entry name" value="Two-component sensor histidine kinase"/>
    <property type="match status" value="1"/>
</dbReference>
<dbReference type="Pfam" id="PF02518">
    <property type="entry name" value="HATPase_c"/>
    <property type="match status" value="1"/>
</dbReference>
<name>A0A7D6VUF0_9CLOT</name>
<keyword evidence="8 14" id="KW-1133">Transmembrane helix</keyword>
<dbReference type="RefSeq" id="WP_021802696.1">
    <property type="nucleotide sequence ID" value="NZ_CP059378.1"/>
</dbReference>
<evidence type="ECO:0000256" key="9">
    <source>
        <dbReference type="ARBA" id="ARBA00023012"/>
    </source>
</evidence>
<dbReference type="CDD" id="cd00082">
    <property type="entry name" value="HisKA"/>
    <property type="match status" value="1"/>
</dbReference>
<dbReference type="PANTHER" id="PTHR45528">
    <property type="entry name" value="SENSOR HISTIDINE KINASE CPXA"/>
    <property type="match status" value="1"/>
</dbReference>
<dbReference type="CDD" id="cd06225">
    <property type="entry name" value="HAMP"/>
    <property type="match status" value="1"/>
</dbReference>
<dbReference type="Gene3D" id="3.30.565.10">
    <property type="entry name" value="Histidine kinase-like ATPase, C-terminal domain"/>
    <property type="match status" value="1"/>
</dbReference>
<evidence type="ECO:0000256" key="13">
    <source>
        <dbReference type="ARBA" id="ARBA00040841"/>
    </source>
</evidence>
<keyword evidence="7 17" id="KW-0418">Kinase</keyword>
<accession>A0A7D6VUF0</accession>
<dbReference type="FunFam" id="3.30.565.10:FF:000006">
    <property type="entry name" value="Sensor histidine kinase WalK"/>
    <property type="match status" value="1"/>
</dbReference>
<evidence type="ECO:0000256" key="6">
    <source>
        <dbReference type="ARBA" id="ARBA00022692"/>
    </source>
</evidence>
<evidence type="ECO:0000256" key="8">
    <source>
        <dbReference type="ARBA" id="ARBA00022989"/>
    </source>
</evidence>
<protein>
    <recommendedName>
        <fullName evidence="13">Heme sensor protein HssS</fullName>
        <ecNumber evidence="3">2.7.13.3</ecNumber>
    </recommendedName>
</protein>
<evidence type="ECO:0000256" key="2">
    <source>
        <dbReference type="ARBA" id="ARBA00004141"/>
    </source>
</evidence>
<dbReference type="GO" id="GO:0000155">
    <property type="term" value="F:phosphorelay sensor kinase activity"/>
    <property type="evidence" value="ECO:0007669"/>
    <property type="project" value="InterPro"/>
</dbReference>
<evidence type="ECO:0000259" key="16">
    <source>
        <dbReference type="PROSITE" id="PS50885"/>
    </source>
</evidence>
<comment type="function">
    <text evidence="12">Member of the two-component regulatory system HssS/HssR involved in intracellular heme homeostasis and tempering of staphylococcal virulence. HssS functions as a heme sensor histidine kinase which is autophosphorylated at a histidine residue and transfers its phosphate group to an aspartate residue of HssR. HssR/HssS activates the expression of hrtAB, an efflux pump, in response to extracellular heme, hemin, hemoglobin or blood.</text>
</comment>
<dbReference type="SUPFAM" id="SSF47384">
    <property type="entry name" value="Homodimeric domain of signal transducing histidine kinase"/>
    <property type="match status" value="1"/>
</dbReference>
<dbReference type="PROSITE" id="PS50885">
    <property type="entry name" value="HAMP"/>
    <property type="match status" value="1"/>
</dbReference>
<dbReference type="Gene3D" id="1.10.287.130">
    <property type="match status" value="1"/>
</dbReference>
<evidence type="ECO:0000313" key="17">
    <source>
        <dbReference type="EMBL" id="QLY81337.1"/>
    </source>
</evidence>
<feature type="transmembrane region" description="Helical" evidence="14">
    <location>
        <begin position="12"/>
        <end position="35"/>
    </location>
</feature>
<dbReference type="AlphaFoldDB" id="A0A7D6VUF0"/>
<dbReference type="PRINTS" id="PR00344">
    <property type="entry name" value="BCTRLSENSOR"/>
</dbReference>
<keyword evidence="4" id="KW-0597">Phosphoprotein</keyword>
<dbReference type="EMBL" id="CP059378">
    <property type="protein sequence ID" value="QLY81337.1"/>
    <property type="molecule type" value="Genomic_DNA"/>
</dbReference>
<evidence type="ECO:0000256" key="3">
    <source>
        <dbReference type="ARBA" id="ARBA00012438"/>
    </source>
</evidence>
<evidence type="ECO:0000256" key="14">
    <source>
        <dbReference type="SAM" id="Phobius"/>
    </source>
</evidence>
<dbReference type="SMART" id="SM00387">
    <property type="entry name" value="HATPase_c"/>
    <property type="match status" value="1"/>
</dbReference>
<dbReference type="InterPro" id="IPR036890">
    <property type="entry name" value="HATPase_C_sf"/>
</dbReference>
<dbReference type="InterPro" id="IPR036097">
    <property type="entry name" value="HisK_dim/P_sf"/>
</dbReference>
<keyword evidence="6 14" id="KW-0812">Transmembrane</keyword>
<evidence type="ECO:0000256" key="1">
    <source>
        <dbReference type="ARBA" id="ARBA00000085"/>
    </source>
</evidence>
<dbReference type="SMART" id="SM00388">
    <property type="entry name" value="HisKA"/>
    <property type="match status" value="1"/>
</dbReference>
<gene>
    <name evidence="17" type="ORF">HZF06_07080</name>
</gene>
<evidence type="ECO:0000259" key="15">
    <source>
        <dbReference type="PROSITE" id="PS50109"/>
    </source>
</evidence>
<dbReference type="GO" id="GO:0005886">
    <property type="term" value="C:plasma membrane"/>
    <property type="evidence" value="ECO:0007669"/>
    <property type="project" value="TreeGrafter"/>
</dbReference>
<dbReference type="SMART" id="SM00304">
    <property type="entry name" value="HAMP"/>
    <property type="match status" value="1"/>
</dbReference>
<dbReference type="InterPro" id="IPR003660">
    <property type="entry name" value="HAMP_dom"/>
</dbReference>
<keyword evidence="5" id="KW-0808">Transferase</keyword>
<dbReference type="Proteomes" id="UP000512286">
    <property type="component" value="Chromosome"/>
</dbReference>
<keyword evidence="11 14" id="KW-0472">Membrane</keyword>
<keyword evidence="9" id="KW-0902">Two-component regulatory system</keyword>
<dbReference type="InterPro" id="IPR003594">
    <property type="entry name" value="HATPase_dom"/>
</dbReference>
<reference evidence="17 18" key="1">
    <citation type="submission" date="2020-07" db="EMBL/GenBank/DDBJ databases">
        <title>Electron transfer.</title>
        <authorList>
            <person name="Huang L."/>
            <person name="Liu X."/>
            <person name="Zhou S."/>
        </authorList>
    </citation>
    <scope>NUCLEOTIDE SEQUENCE [LARGE SCALE GENOMIC DNA]</scope>
    <source>
        <strain evidence="17 18">Lx1</strain>
    </source>
</reference>
<organism evidence="17 18">
    <name type="scientific">Clostridium intestinale</name>
    <dbReference type="NCBI Taxonomy" id="36845"/>
    <lineage>
        <taxon>Bacteria</taxon>
        <taxon>Bacillati</taxon>
        <taxon>Bacillota</taxon>
        <taxon>Clostridia</taxon>
        <taxon>Eubacteriales</taxon>
        <taxon>Clostridiaceae</taxon>
        <taxon>Clostridium</taxon>
    </lineage>
</organism>
<evidence type="ECO:0000256" key="4">
    <source>
        <dbReference type="ARBA" id="ARBA00022553"/>
    </source>
</evidence>
<evidence type="ECO:0000313" key="18">
    <source>
        <dbReference type="Proteomes" id="UP000512286"/>
    </source>
</evidence>
<dbReference type="Pfam" id="PF00672">
    <property type="entry name" value="HAMP"/>
    <property type="match status" value="1"/>
</dbReference>
<dbReference type="InterPro" id="IPR005467">
    <property type="entry name" value="His_kinase_dom"/>
</dbReference>
<comment type="catalytic activity">
    <reaction evidence="1">
        <text>ATP + protein L-histidine = ADP + protein N-phospho-L-histidine.</text>
        <dbReference type="EC" id="2.7.13.3"/>
    </reaction>
</comment>
<proteinExistence type="predicted"/>
<evidence type="ECO:0000256" key="7">
    <source>
        <dbReference type="ARBA" id="ARBA00022777"/>
    </source>
</evidence>
<dbReference type="Pfam" id="PF00512">
    <property type="entry name" value="HisKA"/>
    <property type="match status" value="1"/>
</dbReference>
<feature type="domain" description="Histidine kinase" evidence="15">
    <location>
        <begin position="129"/>
        <end position="340"/>
    </location>
</feature>
<dbReference type="PROSITE" id="PS50109">
    <property type="entry name" value="HIS_KIN"/>
    <property type="match status" value="1"/>
</dbReference>
<evidence type="ECO:0000256" key="10">
    <source>
        <dbReference type="ARBA" id="ARBA00023026"/>
    </source>
</evidence>
<feature type="transmembrane region" description="Helical" evidence="14">
    <location>
        <begin position="47"/>
        <end position="67"/>
    </location>
</feature>
<dbReference type="Gene3D" id="6.10.340.10">
    <property type="match status" value="1"/>
</dbReference>
<dbReference type="InterPro" id="IPR003661">
    <property type="entry name" value="HisK_dim/P_dom"/>
</dbReference>
<evidence type="ECO:0000256" key="11">
    <source>
        <dbReference type="ARBA" id="ARBA00023136"/>
    </source>
</evidence>
<comment type="subcellular location">
    <subcellularLocation>
        <location evidence="2">Membrane</location>
        <topology evidence="2">Multi-pass membrane protein</topology>
    </subcellularLocation>
</comment>
<dbReference type="PANTHER" id="PTHR45528:SF11">
    <property type="entry name" value="HISTIDINE KINASE"/>
    <property type="match status" value="1"/>
</dbReference>
<feature type="domain" description="HAMP" evidence="16">
    <location>
        <begin position="69"/>
        <end position="121"/>
    </location>
</feature>
<dbReference type="EC" id="2.7.13.3" evidence="3"/>
<evidence type="ECO:0000256" key="5">
    <source>
        <dbReference type="ARBA" id="ARBA00022679"/>
    </source>
</evidence>
<dbReference type="InterPro" id="IPR050398">
    <property type="entry name" value="HssS/ArlS-like"/>
</dbReference>
<sequence>MKRLTKSIRGKLTLIFISVLCIACIISLALVMGGVALFRIKDMDGNMLMGLVSAICIIIGSILMFVVTKFISRPIKGISDITKEISKGNFDIAVNYKGNDEIGTLSDNFNLMAKELKNMEYLRKDFMSNVSHEFKTPLASIQGFAEIIKDKNLPREKFEEYTDIIIEETKRLNNLSANMLRLSRLDNQLIQSKKVIFSLDEQLRKTILLLEEQWNKKNLELEIDLDKVKYEGDEELIQQIWVNLIGNSIKFSHNEGVLHISLKQKHDSIIVKIKDEGIGISEEAKVRVYEKFYQQDKSRSKEGNGLGLAIVKRIIEICEGSICFESKVGEGTCFRVELPR</sequence>
<keyword evidence="10" id="KW-0843">Virulence</keyword>